<feature type="transmembrane region" description="Helical" evidence="5">
    <location>
        <begin position="57"/>
        <end position="80"/>
    </location>
</feature>
<keyword evidence="5" id="KW-0472">Membrane</keyword>
<sequence length="358" mass="41380">MRLIELPDSIFETLVNWKFAVWALSMDALLLSCLLLPSFFSSGLIPTVYLIKTNLSIGFLIFLSLVLWCFYLAHLLFYTLLGTLNSMERKEILDYILNGSMLLQLAILDLGNNSNNGIEILIWGSTFVYYCFCRVLSITAKLRFQNNHVRNLKELIFIPLGLAAAFIIGTASIFSYASFSLILLLNYDGILVLKESLITLYVFKHNLALSRKHELIIQLTETSINVCRWLHLVFFYAEWFLSSSLQAFFVIMKLQKLVSNLFTITKKCFQYNTFMNDFIKNYPPLTQEDLINLEDERCCICWEGLTNLRCSRITCGHIHHVDCIRTWVLSGEKKCPLCKQVFLEPETSQKWSFLSNLL</sequence>
<accession>A0AAU9JJS7</accession>
<keyword evidence="2 4" id="KW-0863">Zinc-finger</keyword>
<feature type="transmembrane region" description="Helical" evidence="5">
    <location>
        <begin position="28"/>
        <end position="51"/>
    </location>
</feature>
<dbReference type="Proteomes" id="UP001162131">
    <property type="component" value="Unassembled WGS sequence"/>
</dbReference>
<keyword evidence="5" id="KW-0812">Transmembrane</keyword>
<dbReference type="InterPro" id="IPR001841">
    <property type="entry name" value="Znf_RING"/>
</dbReference>
<feature type="transmembrane region" description="Helical" evidence="5">
    <location>
        <begin position="229"/>
        <end position="251"/>
    </location>
</feature>
<dbReference type="PANTHER" id="PTHR22763">
    <property type="entry name" value="RING ZINC FINGER PROTEIN"/>
    <property type="match status" value="1"/>
</dbReference>
<evidence type="ECO:0000256" key="1">
    <source>
        <dbReference type="ARBA" id="ARBA00022723"/>
    </source>
</evidence>
<feature type="transmembrane region" description="Helical" evidence="5">
    <location>
        <begin position="156"/>
        <end position="185"/>
    </location>
</feature>
<evidence type="ECO:0000256" key="2">
    <source>
        <dbReference type="ARBA" id="ARBA00022771"/>
    </source>
</evidence>
<name>A0AAU9JJS7_9CILI</name>
<keyword evidence="3" id="KW-0862">Zinc</keyword>
<feature type="domain" description="RING-type" evidence="6">
    <location>
        <begin position="298"/>
        <end position="339"/>
    </location>
</feature>
<keyword evidence="1" id="KW-0479">Metal-binding</keyword>
<evidence type="ECO:0000256" key="5">
    <source>
        <dbReference type="SAM" id="Phobius"/>
    </source>
</evidence>
<dbReference type="GO" id="GO:0061630">
    <property type="term" value="F:ubiquitin protein ligase activity"/>
    <property type="evidence" value="ECO:0007669"/>
    <property type="project" value="TreeGrafter"/>
</dbReference>
<dbReference type="InterPro" id="IPR013083">
    <property type="entry name" value="Znf_RING/FYVE/PHD"/>
</dbReference>
<organism evidence="7 8">
    <name type="scientific">Blepharisma stoltei</name>
    <dbReference type="NCBI Taxonomy" id="1481888"/>
    <lineage>
        <taxon>Eukaryota</taxon>
        <taxon>Sar</taxon>
        <taxon>Alveolata</taxon>
        <taxon>Ciliophora</taxon>
        <taxon>Postciliodesmatophora</taxon>
        <taxon>Heterotrichea</taxon>
        <taxon>Heterotrichida</taxon>
        <taxon>Blepharismidae</taxon>
        <taxon>Blepharisma</taxon>
    </lineage>
</organism>
<gene>
    <name evidence="7" type="ORF">BSTOLATCC_MIC36167</name>
</gene>
<evidence type="ECO:0000313" key="8">
    <source>
        <dbReference type="Proteomes" id="UP001162131"/>
    </source>
</evidence>
<feature type="transmembrane region" description="Helical" evidence="5">
    <location>
        <begin position="120"/>
        <end position="144"/>
    </location>
</feature>
<comment type="caution">
    <text evidence="7">The sequence shown here is derived from an EMBL/GenBank/DDBJ whole genome shotgun (WGS) entry which is preliminary data.</text>
</comment>
<dbReference type="GO" id="GO:0012505">
    <property type="term" value="C:endomembrane system"/>
    <property type="evidence" value="ECO:0007669"/>
    <property type="project" value="TreeGrafter"/>
</dbReference>
<keyword evidence="5" id="KW-1133">Transmembrane helix</keyword>
<protein>
    <recommendedName>
        <fullName evidence="6">RING-type domain-containing protein</fullName>
    </recommendedName>
</protein>
<dbReference type="GO" id="GO:0043161">
    <property type="term" value="P:proteasome-mediated ubiquitin-dependent protein catabolic process"/>
    <property type="evidence" value="ECO:0007669"/>
    <property type="project" value="TreeGrafter"/>
</dbReference>
<proteinExistence type="predicted"/>
<dbReference type="AlphaFoldDB" id="A0AAU9JJS7"/>
<reference evidence="7" key="1">
    <citation type="submission" date="2021-09" db="EMBL/GenBank/DDBJ databases">
        <authorList>
            <consortium name="AG Swart"/>
            <person name="Singh M."/>
            <person name="Singh A."/>
            <person name="Seah K."/>
            <person name="Emmerich C."/>
        </authorList>
    </citation>
    <scope>NUCLEOTIDE SEQUENCE</scope>
    <source>
        <strain evidence="7">ATCC30299</strain>
    </source>
</reference>
<dbReference type="EMBL" id="CAJZBQ010000036">
    <property type="protein sequence ID" value="CAG9324375.1"/>
    <property type="molecule type" value="Genomic_DNA"/>
</dbReference>
<dbReference type="InterPro" id="IPR050731">
    <property type="entry name" value="HRD1_E3_ubiq-ligases"/>
</dbReference>
<evidence type="ECO:0000256" key="3">
    <source>
        <dbReference type="ARBA" id="ARBA00022833"/>
    </source>
</evidence>
<dbReference type="GO" id="GO:0008270">
    <property type="term" value="F:zinc ion binding"/>
    <property type="evidence" value="ECO:0007669"/>
    <property type="project" value="UniProtKB-KW"/>
</dbReference>
<dbReference type="Gene3D" id="3.30.40.10">
    <property type="entry name" value="Zinc/RING finger domain, C3HC4 (zinc finger)"/>
    <property type="match status" value="1"/>
</dbReference>
<dbReference type="PROSITE" id="PS50089">
    <property type="entry name" value="ZF_RING_2"/>
    <property type="match status" value="1"/>
</dbReference>
<keyword evidence="8" id="KW-1185">Reference proteome</keyword>
<dbReference type="SUPFAM" id="SSF57850">
    <property type="entry name" value="RING/U-box"/>
    <property type="match status" value="1"/>
</dbReference>
<evidence type="ECO:0000256" key="4">
    <source>
        <dbReference type="PROSITE-ProRule" id="PRU00175"/>
    </source>
</evidence>
<evidence type="ECO:0000313" key="7">
    <source>
        <dbReference type="EMBL" id="CAG9324375.1"/>
    </source>
</evidence>
<dbReference type="Pfam" id="PF13639">
    <property type="entry name" value="zf-RING_2"/>
    <property type="match status" value="1"/>
</dbReference>
<evidence type="ECO:0000259" key="6">
    <source>
        <dbReference type="PROSITE" id="PS50089"/>
    </source>
</evidence>